<dbReference type="Proteomes" id="UP000016931">
    <property type="component" value="Unassembled WGS sequence"/>
</dbReference>
<dbReference type="RefSeq" id="XP_016757473.1">
    <property type="nucleotide sequence ID" value="XM_016901581.1"/>
</dbReference>
<dbReference type="OrthoDB" id="5360374at2759"/>
<dbReference type="InterPro" id="IPR042099">
    <property type="entry name" value="ANL_N_sf"/>
</dbReference>
<reference evidence="1 2" key="1">
    <citation type="journal article" date="2012" name="PLoS Pathog.">
        <title>Diverse lifestyles and strategies of plant pathogenesis encoded in the genomes of eighteen Dothideomycetes fungi.</title>
        <authorList>
            <person name="Ohm R.A."/>
            <person name="Feau N."/>
            <person name="Henrissat B."/>
            <person name="Schoch C.L."/>
            <person name="Horwitz B.A."/>
            <person name="Barry K.W."/>
            <person name="Condon B.J."/>
            <person name="Copeland A.C."/>
            <person name="Dhillon B."/>
            <person name="Glaser F."/>
            <person name="Hesse C.N."/>
            <person name="Kosti I."/>
            <person name="LaButti K."/>
            <person name="Lindquist E.A."/>
            <person name="Lucas S."/>
            <person name="Salamov A.A."/>
            <person name="Bradshaw R.E."/>
            <person name="Ciuffetti L."/>
            <person name="Hamelin R.C."/>
            <person name="Kema G.H.J."/>
            <person name="Lawrence C."/>
            <person name="Scott J.A."/>
            <person name="Spatafora J.W."/>
            <person name="Turgeon B.G."/>
            <person name="de Wit P.J.G.M."/>
            <person name="Zhong S."/>
            <person name="Goodwin S.B."/>
            <person name="Grigoriev I.V."/>
        </authorList>
    </citation>
    <scope>NUCLEOTIDE SEQUENCE [LARGE SCALE GENOMIC DNA]</scope>
    <source>
        <strain evidence="1 2">SO2202</strain>
    </source>
</reference>
<dbReference type="AlphaFoldDB" id="N1QEG5"/>
<protein>
    <submittedName>
        <fullName evidence="1">AMP-dependent synthetase/ligase</fullName>
    </submittedName>
</protein>
<keyword evidence="1" id="KW-0436">Ligase</keyword>
<dbReference type="HOGENOM" id="CLU_039419_1_0_1"/>
<dbReference type="SUPFAM" id="SSF56801">
    <property type="entry name" value="Acetyl-CoA synthetase-like"/>
    <property type="match status" value="1"/>
</dbReference>
<organism evidence="1 2">
    <name type="scientific">Sphaerulina musiva (strain SO2202)</name>
    <name type="common">Poplar stem canker fungus</name>
    <name type="synonym">Septoria musiva</name>
    <dbReference type="NCBI Taxonomy" id="692275"/>
    <lineage>
        <taxon>Eukaryota</taxon>
        <taxon>Fungi</taxon>
        <taxon>Dikarya</taxon>
        <taxon>Ascomycota</taxon>
        <taxon>Pezizomycotina</taxon>
        <taxon>Dothideomycetes</taxon>
        <taxon>Dothideomycetidae</taxon>
        <taxon>Mycosphaerellales</taxon>
        <taxon>Mycosphaerellaceae</taxon>
        <taxon>Sphaerulina</taxon>
    </lineage>
</organism>
<dbReference type="GO" id="GO:0016874">
    <property type="term" value="F:ligase activity"/>
    <property type="evidence" value="ECO:0007669"/>
    <property type="project" value="UniProtKB-KW"/>
</dbReference>
<name>N1QEG5_SPHMS</name>
<proteinExistence type="predicted"/>
<sequence length="431" mass="46900">MDASLRSFLSFVKTASPFYAELYKEVNISDSSTTLQSLPVVPHAAYWAANTTRGNLVRTAPVTDGVVFKTGGTTSKPKATAYSQSELLRTSTQLGAGLVAAGLRPGDRVANLFYAGELWGSFLLHVLSILSTSVPAVHLPISGPAPPESYADLLEEFDVTATLSTVTSLVNLANYMLPQKRTLPLVHAVMFAGEALYPDQRVLLQQLFPNATFRSCILGSMDAGVFAESAGQEDARVHRVLQSSVELELLVSTDEPHGEVIRENGVAGDIVVTSLIRSLTPVVRYPTGDRAEWVDYQAGIFRLLGRSGTSIRLGPVSLDMQDVRRISVEAVSPVAVLGVQAVLTREAGKDCLQVSIAANREECTERLNLTDEGARDQLCRRVLERLWEERPMLPQHIAMGLIGSVRVRLVKFEELEVNVRSGKLMGVVDLR</sequence>
<dbReference type="eggNOG" id="ENOG502SMXR">
    <property type="taxonomic scope" value="Eukaryota"/>
</dbReference>
<evidence type="ECO:0000313" key="2">
    <source>
        <dbReference type="Proteomes" id="UP000016931"/>
    </source>
</evidence>
<gene>
    <name evidence="1" type="ORF">SEPMUDRAFT_120211</name>
</gene>
<accession>N1QEG5</accession>
<dbReference type="PANTHER" id="PTHR43845">
    <property type="entry name" value="BLR5969 PROTEIN"/>
    <property type="match status" value="1"/>
</dbReference>
<dbReference type="GeneID" id="27898718"/>
<dbReference type="OMA" id="GNESIDM"/>
<dbReference type="Gene3D" id="3.40.50.12780">
    <property type="entry name" value="N-terminal domain of ligase-like"/>
    <property type="match status" value="1"/>
</dbReference>
<evidence type="ECO:0000313" key="1">
    <source>
        <dbReference type="EMBL" id="EMF09352.1"/>
    </source>
</evidence>
<dbReference type="EMBL" id="KB456269">
    <property type="protein sequence ID" value="EMF09352.1"/>
    <property type="molecule type" value="Genomic_DNA"/>
</dbReference>
<dbReference type="PANTHER" id="PTHR43845:SF1">
    <property type="entry name" value="BLR5969 PROTEIN"/>
    <property type="match status" value="1"/>
</dbReference>
<keyword evidence="2" id="KW-1185">Reference proteome</keyword>